<comment type="caution">
    <text evidence="1">The sequence shown here is derived from an EMBL/GenBank/DDBJ whole genome shotgun (WGS) entry which is preliminary data.</text>
</comment>
<keyword evidence="2" id="KW-1185">Reference proteome</keyword>
<sequence length="970" mass="110591">MASSDEEGEIVPDKIVDYYFLNDKNEPVSIACLPLLWSKDESKGDLETKIFLRGTSDDGLQRIFKQITAWRFEASYMHPDISVLSKDKNWIILQKPRKSFESTIRTVLVTVHWLHFVKRNPEEFKISVWKNHTLKAFSSFADKPSENDIRNHVSLIREVAKRDKDIAKSKLLDFVEKPLTYAVFREDVRPVKKFKFIVDSDEDEDDMDGEEVKIYYDNACSICDNGGEILPCEGRCLRSFHPTKDSGAESFCESLGYTITQVNAIPSFYCENCKYKQHQCFACGKLGSDDVEVFLCCTATCGYFYHPECVAKLLYSDEDTKQEEFRKTVAAGKPFVCPVHTCFLCRTAEEKDVYGLQFAICRRCPKVYHRKCLPREIAFEPDYAKELVKRAWDGLLEQRILMYCMDHDIVKELGTPARNHLIFPDIGGKKNKCTNNVVLGKKKVATSSEQSFESHTTVRTLVKLPKEIKRVSDGIQTAAPSSTLEKQCPRQDFSFSSRSFVSGAAGKSLNDKNKVISRWVLPAAKNKLPLKRYISSHSSTLEPANSKRRKSPAVLEESEVRKDKNLPPYVEADMERRILSLMRESISAFEDKETQRDREELAADASVSETAFFKNITQGKVEGSVKAIRAALNKLDQGGSIEDAKAICAPEIVNQIYFWQKKLKVYLATFIHGKRYTSFGRHFTNIDKLKEVVDRLHWYVKNGDTVVDFCCGSNDFSCLMKAKLEQMGKVCSFKNYDLFQAKNDFGFEKGDWMTVKVEELPNGSQLIMGLNPPFGINGYLANKFIEKALEFKPKLLILIVPKETKRLDRKKGGYDLIWEDAEILSGKSFYLPGSIDVHNKQLEDWNLQPPPLSLWSRPDWTLHHMEIALNQGHVRNAMLFDDKFECYQQFYYLDAPVDLSCIFDGVPEDMAPQAGTSNPTKLKQTLFPDTGRDKAETFPCDKWDCGLPYDAGDTCVDMDISSQSVSCLVL</sequence>
<name>A0ACB9LFN4_BAUVA</name>
<proteinExistence type="predicted"/>
<organism evidence="1 2">
    <name type="scientific">Bauhinia variegata</name>
    <name type="common">Purple orchid tree</name>
    <name type="synonym">Phanera variegata</name>
    <dbReference type="NCBI Taxonomy" id="167791"/>
    <lineage>
        <taxon>Eukaryota</taxon>
        <taxon>Viridiplantae</taxon>
        <taxon>Streptophyta</taxon>
        <taxon>Embryophyta</taxon>
        <taxon>Tracheophyta</taxon>
        <taxon>Spermatophyta</taxon>
        <taxon>Magnoliopsida</taxon>
        <taxon>eudicotyledons</taxon>
        <taxon>Gunneridae</taxon>
        <taxon>Pentapetalae</taxon>
        <taxon>rosids</taxon>
        <taxon>fabids</taxon>
        <taxon>Fabales</taxon>
        <taxon>Fabaceae</taxon>
        <taxon>Cercidoideae</taxon>
        <taxon>Cercideae</taxon>
        <taxon>Bauhiniinae</taxon>
        <taxon>Bauhinia</taxon>
    </lineage>
</organism>
<dbReference type="Proteomes" id="UP000828941">
    <property type="component" value="Chromosome 12"/>
</dbReference>
<gene>
    <name evidence="1" type="ORF">L6164_031512</name>
</gene>
<reference evidence="1 2" key="1">
    <citation type="journal article" date="2022" name="DNA Res.">
        <title>Chromosomal-level genome assembly of the orchid tree Bauhinia variegata (Leguminosae; Cercidoideae) supports the allotetraploid origin hypothesis of Bauhinia.</title>
        <authorList>
            <person name="Zhong Y."/>
            <person name="Chen Y."/>
            <person name="Zheng D."/>
            <person name="Pang J."/>
            <person name="Liu Y."/>
            <person name="Luo S."/>
            <person name="Meng S."/>
            <person name="Qian L."/>
            <person name="Wei D."/>
            <person name="Dai S."/>
            <person name="Zhou R."/>
        </authorList>
    </citation>
    <scope>NUCLEOTIDE SEQUENCE [LARGE SCALE GENOMIC DNA]</scope>
    <source>
        <strain evidence="1">BV-YZ2020</strain>
    </source>
</reference>
<evidence type="ECO:0000313" key="1">
    <source>
        <dbReference type="EMBL" id="KAI4308435.1"/>
    </source>
</evidence>
<accession>A0ACB9LFN4</accession>
<dbReference type="EMBL" id="CM039437">
    <property type="protein sequence ID" value="KAI4308435.1"/>
    <property type="molecule type" value="Genomic_DNA"/>
</dbReference>
<protein>
    <submittedName>
        <fullName evidence="1">Uncharacterized protein</fullName>
    </submittedName>
</protein>
<evidence type="ECO:0000313" key="2">
    <source>
        <dbReference type="Proteomes" id="UP000828941"/>
    </source>
</evidence>